<reference evidence="2 3" key="1">
    <citation type="submission" date="2023-01" db="EMBL/GenBank/DDBJ databases">
        <title>Vibrio sp. KJ40-1 sp.nov, isolated from marine algae.</title>
        <authorList>
            <person name="Butt M."/>
            <person name="Kim J.M.J."/>
            <person name="Jeon C.O.C."/>
        </authorList>
    </citation>
    <scope>NUCLEOTIDE SEQUENCE [LARGE SCALE GENOMIC DNA]</scope>
    <source>
        <strain evidence="2 3">KJ40-1</strain>
    </source>
</reference>
<dbReference type="RefSeq" id="WP_272137178.1">
    <property type="nucleotide sequence ID" value="NZ_JAQLOI010000001.1"/>
</dbReference>
<keyword evidence="1" id="KW-1133">Transmembrane helix</keyword>
<feature type="transmembrane region" description="Helical" evidence="1">
    <location>
        <begin position="20"/>
        <end position="38"/>
    </location>
</feature>
<keyword evidence="3" id="KW-1185">Reference proteome</keyword>
<accession>A0ABT4YSN3</accession>
<proteinExistence type="predicted"/>
<feature type="transmembrane region" description="Helical" evidence="1">
    <location>
        <begin position="88"/>
        <end position="112"/>
    </location>
</feature>
<keyword evidence="1" id="KW-0472">Membrane</keyword>
<feature type="transmembrane region" description="Helical" evidence="1">
    <location>
        <begin position="58"/>
        <end position="76"/>
    </location>
</feature>
<feature type="transmembrane region" description="Helical" evidence="1">
    <location>
        <begin position="118"/>
        <end position="137"/>
    </location>
</feature>
<gene>
    <name evidence="2" type="ORF">PGX00_13275</name>
</gene>
<dbReference type="Proteomes" id="UP001210678">
    <property type="component" value="Unassembled WGS sequence"/>
</dbReference>
<sequence>MRYLIEEYNNDGFLKAPKLLLAGWLFLAKAWIIFIVAGASRDMGAKLLEIIYPVHSSLYLGLIAGFPALLLIWLLSLRKHDRKRICMVVSYGKLATLITISVQILLVLYQIYLENSQFSWPNAVTLLSLIWLMLYILRSRRVRDCFRSPLLS</sequence>
<evidence type="ECO:0000256" key="1">
    <source>
        <dbReference type="SAM" id="Phobius"/>
    </source>
</evidence>
<dbReference type="InterPro" id="IPR021318">
    <property type="entry name" value="DUF2919"/>
</dbReference>
<dbReference type="Pfam" id="PF11143">
    <property type="entry name" value="DUF2919"/>
    <property type="match status" value="1"/>
</dbReference>
<evidence type="ECO:0000313" key="2">
    <source>
        <dbReference type="EMBL" id="MDB1124571.1"/>
    </source>
</evidence>
<keyword evidence="1" id="KW-0812">Transmembrane</keyword>
<name>A0ABT4YSN3_9VIBR</name>
<evidence type="ECO:0000313" key="3">
    <source>
        <dbReference type="Proteomes" id="UP001210678"/>
    </source>
</evidence>
<organism evidence="2 3">
    <name type="scientific">Vibrio algarum</name>
    <dbReference type="NCBI Taxonomy" id="3020714"/>
    <lineage>
        <taxon>Bacteria</taxon>
        <taxon>Pseudomonadati</taxon>
        <taxon>Pseudomonadota</taxon>
        <taxon>Gammaproteobacteria</taxon>
        <taxon>Vibrionales</taxon>
        <taxon>Vibrionaceae</taxon>
        <taxon>Vibrio</taxon>
    </lineage>
</organism>
<protein>
    <submittedName>
        <fullName evidence="2">DUF2919 domain-containing protein</fullName>
    </submittedName>
</protein>
<dbReference type="EMBL" id="JAQLOI010000001">
    <property type="protein sequence ID" value="MDB1124571.1"/>
    <property type="molecule type" value="Genomic_DNA"/>
</dbReference>
<comment type="caution">
    <text evidence="2">The sequence shown here is derived from an EMBL/GenBank/DDBJ whole genome shotgun (WGS) entry which is preliminary data.</text>
</comment>